<comment type="function">
    <text evidence="8">Part of the tripartite ATP-independent periplasmic (TRAP) transport system.</text>
</comment>
<evidence type="ECO:0000259" key="10">
    <source>
        <dbReference type="Pfam" id="PF04290"/>
    </source>
</evidence>
<sequence>MQPAAADDDMPAPRPSPAGTIARIIALPSRAAIYVGAVALLAMMGLTVADVVLRNLFSVVVPGGMEMTGLLMIVVALSTLAAVELEGGHIRVDLVLQALPEFARAPTIAGGLLLTCATMVVTGVMIWEQAIYLYENRIVTGVLLVPEWPFVACGTFFVFLFALALLKSFAAGVAAVARLRDARAVAILLAWIVVVATILVMALYPQGLPFDLPRETRGLAAIGLCFALIFLGVHVAAAMAVTSLVGISILISANASLTSIGTTTIDVVSDQTWSVVPLFTWMGLIVVASGFAEDLYRAAYRWIGHLPGGLASASTVACAGLSSIVGDTLSGVYSMGSIALPQMRAYGYDMKLATASIACAATIGVMIPPSLAFIVYGMITEVSIGKLFMAGILPGILFTVILVSLITIRAKLNPALAPRGEVSKWDERMQSSARVWPIVLLMLLVLGGIYTGIVTPNEAGGLGVFGALVIAAAMRRLTWATLWHSIERTLLLSAGIIVIFMFATAFSRFIAISGLTQQLADLIIGLELGKYQLIGAILLFYVLIGMFMNALPALVLTVPLFFPVAMNAGFDPIWFGVVVVIMVELGVVTPPIGVNVFAIATMAKDVSMYDVFRGVAPFWIAFLVLIGLIVLFPQISLFLPSLM</sequence>
<dbReference type="RefSeq" id="WP_367953814.1">
    <property type="nucleotide sequence ID" value="NZ_JBDPGJ010000002.1"/>
</dbReference>
<feature type="domain" description="Tripartite ATP-independent periplasmic transporters DctQ component" evidence="10">
    <location>
        <begin position="43"/>
        <end position="171"/>
    </location>
</feature>
<feature type="transmembrane region" description="Helical" evidence="9">
    <location>
        <begin position="218"/>
        <end position="251"/>
    </location>
</feature>
<keyword evidence="5 9" id="KW-0812">Transmembrane</keyword>
<evidence type="ECO:0000256" key="8">
    <source>
        <dbReference type="RuleBase" id="RU369079"/>
    </source>
</evidence>
<feature type="transmembrane region" description="Helical" evidence="9">
    <location>
        <begin position="459"/>
        <end position="478"/>
    </location>
</feature>
<dbReference type="Pfam" id="PF06808">
    <property type="entry name" value="DctM"/>
    <property type="match status" value="1"/>
</dbReference>
<feature type="transmembrane region" description="Helical" evidence="9">
    <location>
        <begin position="312"/>
        <end position="340"/>
    </location>
</feature>
<name>A0ABV3SGT2_9HYPH</name>
<feature type="transmembrane region" description="Helical" evidence="9">
    <location>
        <begin position="108"/>
        <end position="128"/>
    </location>
</feature>
<feature type="transmembrane region" description="Helical" evidence="9">
    <location>
        <begin position="69"/>
        <end position="87"/>
    </location>
</feature>
<keyword evidence="13" id="KW-1185">Reference proteome</keyword>
<dbReference type="InterPro" id="IPR010656">
    <property type="entry name" value="DctM"/>
</dbReference>
<reference evidence="12 13" key="1">
    <citation type="submission" date="2024-05" db="EMBL/GenBank/DDBJ databases">
        <authorList>
            <person name="Jiang F."/>
        </authorList>
    </citation>
    <scope>NUCLEOTIDE SEQUENCE [LARGE SCALE GENOMIC DNA]</scope>
    <source>
        <strain evidence="12 13">LZ166</strain>
    </source>
</reference>
<dbReference type="Proteomes" id="UP001556692">
    <property type="component" value="Unassembled WGS sequence"/>
</dbReference>
<keyword evidence="7 9" id="KW-0472">Membrane</keyword>
<evidence type="ECO:0000256" key="1">
    <source>
        <dbReference type="ARBA" id="ARBA00004429"/>
    </source>
</evidence>
<dbReference type="PANTHER" id="PTHR33362">
    <property type="entry name" value="SIALIC ACID TRAP TRANSPORTER PERMEASE PROTEIN SIAT-RELATED"/>
    <property type="match status" value="1"/>
</dbReference>
<evidence type="ECO:0000256" key="4">
    <source>
        <dbReference type="ARBA" id="ARBA00022519"/>
    </source>
</evidence>
<feature type="transmembrane region" description="Helical" evidence="9">
    <location>
        <begin position="618"/>
        <end position="639"/>
    </location>
</feature>
<evidence type="ECO:0000313" key="12">
    <source>
        <dbReference type="EMBL" id="MEX0405941.1"/>
    </source>
</evidence>
<keyword evidence="4 8" id="KW-0997">Cell inner membrane</keyword>
<feature type="transmembrane region" description="Helical" evidence="9">
    <location>
        <begin position="352"/>
        <end position="376"/>
    </location>
</feature>
<evidence type="ECO:0000259" key="11">
    <source>
        <dbReference type="Pfam" id="PF06808"/>
    </source>
</evidence>
<dbReference type="PANTHER" id="PTHR33362:SF5">
    <property type="entry name" value="C4-DICARBOXYLATE TRAP TRANSPORTER LARGE PERMEASE PROTEIN DCTM"/>
    <property type="match status" value="1"/>
</dbReference>
<organism evidence="12 13">
    <name type="scientific">Aquibium pacificus</name>
    <dbReference type="NCBI Taxonomy" id="3153579"/>
    <lineage>
        <taxon>Bacteria</taxon>
        <taxon>Pseudomonadati</taxon>
        <taxon>Pseudomonadota</taxon>
        <taxon>Alphaproteobacteria</taxon>
        <taxon>Hyphomicrobiales</taxon>
        <taxon>Phyllobacteriaceae</taxon>
        <taxon>Aquibium</taxon>
    </lineage>
</organism>
<feature type="transmembrane region" description="Helical" evidence="9">
    <location>
        <begin position="184"/>
        <end position="206"/>
    </location>
</feature>
<dbReference type="InterPro" id="IPR004681">
    <property type="entry name" value="TRAP_DctM"/>
</dbReference>
<feature type="transmembrane region" description="Helical" evidence="9">
    <location>
        <begin position="531"/>
        <end position="561"/>
    </location>
</feature>
<feature type="domain" description="TRAP C4-dicarboxylate transport system permease DctM subunit" evidence="11">
    <location>
        <begin position="223"/>
        <end position="635"/>
    </location>
</feature>
<keyword evidence="6 9" id="KW-1133">Transmembrane helix</keyword>
<evidence type="ECO:0000256" key="2">
    <source>
        <dbReference type="ARBA" id="ARBA00022448"/>
    </source>
</evidence>
<evidence type="ECO:0000256" key="5">
    <source>
        <dbReference type="ARBA" id="ARBA00022692"/>
    </source>
</evidence>
<keyword evidence="2 8" id="KW-0813">Transport</keyword>
<comment type="subcellular location">
    <subcellularLocation>
        <location evidence="1 8">Cell inner membrane</location>
        <topology evidence="1 8">Multi-pass membrane protein</topology>
    </subcellularLocation>
</comment>
<accession>A0ABV3SGT2</accession>
<feature type="transmembrane region" description="Helical" evidence="9">
    <location>
        <begin position="490"/>
        <end position="511"/>
    </location>
</feature>
<feature type="transmembrane region" description="Helical" evidence="9">
    <location>
        <begin position="433"/>
        <end position="453"/>
    </location>
</feature>
<protein>
    <submittedName>
        <fullName evidence="12">TRAP transporter large permease subunit</fullName>
    </submittedName>
</protein>
<comment type="caution">
    <text evidence="12">The sequence shown here is derived from an EMBL/GenBank/DDBJ whole genome shotgun (WGS) entry which is preliminary data.</text>
</comment>
<feature type="transmembrane region" description="Helical" evidence="9">
    <location>
        <begin position="31"/>
        <end position="49"/>
    </location>
</feature>
<feature type="transmembrane region" description="Helical" evidence="9">
    <location>
        <begin position="573"/>
        <end position="598"/>
    </location>
</feature>
<feature type="transmembrane region" description="Helical" evidence="9">
    <location>
        <begin position="388"/>
        <end position="412"/>
    </location>
</feature>
<gene>
    <name evidence="12" type="ORF">ABGN05_09735</name>
</gene>
<evidence type="ECO:0000256" key="7">
    <source>
        <dbReference type="ARBA" id="ARBA00023136"/>
    </source>
</evidence>
<dbReference type="Pfam" id="PF04290">
    <property type="entry name" value="DctQ"/>
    <property type="match status" value="1"/>
</dbReference>
<dbReference type="NCBIfam" id="TIGR00786">
    <property type="entry name" value="dctM"/>
    <property type="match status" value="1"/>
</dbReference>
<dbReference type="InterPro" id="IPR055348">
    <property type="entry name" value="DctQ"/>
</dbReference>
<dbReference type="EMBL" id="JBDPGJ010000002">
    <property type="protein sequence ID" value="MEX0405941.1"/>
    <property type="molecule type" value="Genomic_DNA"/>
</dbReference>
<evidence type="ECO:0000256" key="9">
    <source>
        <dbReference type="SAM" id="Phobius"/>
    </source>
</evidence>
<feature type="transmembrane region" description="Helical" evidence="9">
    <location>
        <begin position="148"/>
        <end position="177"/>
    </location>
</feature>
<evidence type="ECO:0000256" key="3">
    <source>
        <dbReference type="ARBA" id="ARBA00022475"/>
    </source>
</evidence>
<evidence type="ECO:0000313" key="13">
    <source>
        <dbReference type="Proteomes" id="UP001556692"/>
    </source>
</evidence>
<proteinExistence type="predicted"/>
<feature type="transmembrane region" description="Helical" evidence="9">
    <location>
        <begin position="272"/>
        <end position="292"/>
    </location>
</feature>
<evidence type="ECO:0000256" key="6">
    <source>
        <dbReference type="ARBA" id="ARBA00022989"/>
    </source>
</evidence>
<keyword evidence="3" id="KW-1003">Cell membrane</keyword>